<dbReference type="Gene3D" id="3.30.420.10">
    <property type="entry name" value="Ribonuclease H-like superfamily/Ribonuclease H"/>
    <property type="match status" value="1"/>
</dbReference>
<dbReference type="GO" id="GO:0042575">
    <property type="term" value="C:DNA polymerase complex"/>
    <property type="evidence" value="ECO:0007669"/>
    <property type="project" value="UniProtKB-ARBA"/>
</dbReference>
<dbReference type="PROSITE" id="PS50994">
    <property type="entry name" value="INTEGRASE"/>
    <property type="match status" value="1"/>
</dbReference>
<dbReference type="KEGG" id="goe:100900678"/>
<dbReference type="SUPFAM" id="SSF56672">
    <property type="entry name" value="DNA/RNA polymerases"/>
    <property type="match status" value="1"/>
</dbReference>
<keyword evidence="3" id="KW-1185">Reference proteome</keyword>
<feature type="region of interest" description="Disordered" evidence="1">
    <location>
        <begin position="1"/>
        <end position="22"/>
    </location>
</feature>
<feature type="compositionally biased region" description="Pro residues" evidence="1">
    <location>
        <begin position="1"/>
        <end position="18"/>
    </location>
</feature>
<dbReference type="PANTHER" id="PTHR47331">
    <property type="entry name" value="PHD-TYPE DOMAIN-CONTAINING PROTEIN"/>
    <property type="match status" value="1"/>
</dbReference>
<protein>
    <submittedName>
        <fullName evidence="4">Uncharacterized protein LOC100900678</fullName>
    </submittedName>
</protein>
<dbReference type="InterPro" id="IPR043502">
    <property type="entry name" value="DNA/RNA_pol_sf"/>
</dbReference>
<dbReference type="GO" id="GO:0071897">
    <property type="term" value="P:DNA biosynthetic process"/>
    <property type="evidence" value="ECO:0007669"/>
    <property type="project" value="UniProtKB-ARBA"/>
</dbReference>
<sequence>LPPPENTPSIPPPDPAPVPQALQGITIPADPAITCNNESSPTEPPENYLPKLSKSFKLPKFNGDPKQYRKFMDMFDAFVHDRNIPVLQKIILLHDALTGRAYHSVKLYPELSEFPIMEQDFNLTPVADSIARTNDQLVDILLGQDQLTKINFTDPKAIGDVFAFNSMFGWVLGGSQGATTIESPLSRFCGFDMIQPARSSTSDDHLIVPGTNPEEKGRHKRSSSSNPARPPVLMAIGRRRSNLNALGDNENLAKSRLHSFLEKLKRDPIRLEAVDNEIKGYLAAGFAEKAQPREKGSLAHYLPIQAVFKAKPDAPLGLITRVVKDASARRSNQAGLNDVLHCGLNLLPEIIKVILKFRRYRFVFTADIEKAFLQFRIADSDRTFLRFLWPLNISKDRSARVQEFLATRLDFGLICSPFLHCQGIRFHLEAALPEHPEDRQFIEEIRDNFYVEDVVGGADSLEDLKHRVKVLTKIFTDGHFPLNKWSTNSAEIDKFIKQTSPVKDPSITIGQADHKVLGVPWNQIQDELSAPTSKAIRELTTGVPSKRKLLRATAQIFDPSGIISPIVVNSKSLFQELWKKKIGWDDALKGNLLEQYENFSKLLSQAEVCGRMASSHTYIREQQGAAPPSVAFILSKSKIAPVKAFTIHRLELLGALLAARMTEKILEWLDFKIDAVNIFCDNSAVLGWVASNPERWKPFVANRIRKIHQLAGQARWHYVRSEENPADILSRGADISKRSIAELWFNGPQWLREKNNDLRAALESDSTFHIHVDRTHLEHEMKKSIATFHVALPTSQVGSKRISFEESFSCWLKAIRFWALMLRLKAKARAAKTRVQTKNECSARPETDLNLVDSEEMITARLDLIKLIQRSYFPEEIISACRNLKPKSALYQYNPFIDDNSLIRCKSRLEHSSQLSESQKSPIILPADCNLSLLLIRYIHEKKCFHFGGVASILHLLREDFLVIHARKLARRVISSCATCKIFRCQAAALPTAPLPTFQIDMAPPFFYTGCDFAGPIKYKKDSGEKGKSYILLSTCAVTRAVNLHLTENMSTVEVLGALQKFVNRYPSVNTIVSGNGLSFQRAAKELKLIYEHIVNGEIKRWLGDSFIKREFITPNAPWFGGFYERQVQSIKRPLRKALGTAVPHFRDLEAILSNIEAMINRRPLTAVATESDTAEALSPADLLYGHKAKCFFPQHAAKPIRTIDADKVVFSRRWNYQQKILNSFWRRYQGEYLGSLRSAHRRKPIAARPLKVGDICLLEDSNANRDYWPLCRVMSLKNDSEPGKARSCIEFLNSGHFDFGQSDKIGRKFRT</sequence>
<feature type="domain" description="Integrase catalytic" evidence="2">
    <location>
        <begin position="990"/>
        <end position="1188"/>
    </location>
</feature>
<dbReference type="GO" id="GO:0003676">
    <property type="term" value="F:nucleic acid binding"/>
    <property type="evidence" value="ECO:0007669"/>
    <property type="project" value="InterPro"/>
</dbReference>
<evidence type="ECO:0000256" key="1">
    <source>
        <dbReference type="SAM" id="MobiDB-lite"/>
    </source>
</evidence>
<dbReference type="InterPro" id="IPR008042">
    <property type="entry name" value="Retrotrans_Pao"/>
</dbReference>
<dbReference type="Pfam" id="PF18701">
    <property type="entry name" value="DUF5641"/>
    <property type="match status" value="1"/>
</dbReference>
<dbReference type="InterPro" id="IPR040676">
    <property type="entry name" value="DUF5641"/>
</dbReference>
<dbReference type="SUPFAM" id="SSF53098">
    <property type="entry name" value="Ribonuclease H-like"/>
    <property type="match status" value="1"/>
</dbReference>
<dbReference type="InterPro" id="IPR012337">
    <property type="entry name" value="RNaseH-like_sf"/>
</dbReference>
<feature type="region of interest" description="Disordered" evidence="1">
    <location>
        <begin position="200"/>
        <end position="231"/>
    </location>
</feature>
<dbReference type="RefSeq" id="XP_018494306.1">
    <property type="nucleotide sequence ID" value="XM_018638790.1"/>
</dbReference>
<dbReference type="Proteomes" id="UP000694867">
    <property type="component" value="Unplaced"/>
</dbReference>
<dbReference type="GeneID" id="100900678"/>
<proteinExistence type="predicted"/>
<organism evidence="3 4">
    <name type="scientific">Galendromus occidentalis</name>
    <name type="common">western predatory mite</name>
    <dbReference type="NCBI Taxonomy" id="34638"/>
    <lineage>
        <taxon>Eukaryota</taxon>
        <taxon>Metazoa</taxon>
        <taxon>Ecdysozoa</taxon>
        <taxon>Arthropoda</taxon>
        <taxon>Chelicerata</taxon>
        <taxon>Arachnida</taxon>
        <taxon>Acari</taxon>
        <taxon>Parasitiformes</taxon>
        <taxon>Mesostigmata</taxon>
        <taxon>Gamasina</taxon>
        <taxon>Phytoseioidea</taxon>
        <taxon>Phytoseiidae</taxon>
        <taxon>Typhlodrominae</taxon>
        <taxon>Galendromus</taxon>
    </lineage>
</organism>
<evidence type="ECO:0000313" key="3">
    <source>
        <dbReference type="Proteomes" id="UP000694867"/>
    </source>
</evidence>
<dbReference type="PANTHER" id="PTHR47331:SF1">
    <property type="entry name" value="GAG-LIKE PROTEIN"/>
    <property type="match status" value="1"/>
</dbReference>
<feature type="non-terminal residue" evidence="4">
    <location>
        <position position="1"/>
    </location>
</feature>
<dbReference type="Pfam" id="PF05380">
    <property type="entry name" value="Peptidase_A17"/>
    <property type="match status" value="2"/>
</dbReference>
<evidence type="ECO:0000313" key="4">
    <source>
        <dbReference type="RefSeq" id="XP_018494306.1"/>
    </source>
</evidence>
<gene>
    <name evidence="4" type="primary">LOC100900678</name>
</gene>
<accession>A0AAJ7L466</accession>
<reference evidence="4" key="1">
    <citation type="submission" date="2025-08" db="UniProtKB">
        <authorList>
            <consortium name="RefSeq"/>
        </authorList>
    </citation>
    <scope>IDENTIFICATION</scope>
</reference>
<dbReference type="InterPro" id="IPR001584">
    <property type="entry name" value="Integrase_cat-core"/>
</dbReference>
<dbReference type="GO" id="GO:0015074">
    <property type="term" value="P:DNA integration"/>
    <property type="evidence" value="ECO:0007669"/>
    <property type="project" value="InterPro"/>
</dbReference>
<evidence type="ECO:0000259" key="2">
    <source>
        <dbReference type="PROSITE" id="PS50994"/>
    </source>
</evidence>
<dbReference type="InterPro" id="IPR036397">
    <property type="entry name" value="RNaseH_sf"/>
</dbReference>
<name>A0AAJ7L466_9ACAR</name>